<dbReference type="RefSeq" id="WP_133819662.1">
    <property type="nucleotide sequence ID" value="NZ_SNZH01000010.1"/>
</dbReference>
<protein>
    <recommendedName>
        <fullName evidence="3">Universal stress protein family protein</fullName>
    </recommendedName>
</protein>
<gene>
    <name evidence="1" type="ORF">DFR29_11062</name>
</gene>
<dbReference type="EMBL" id="SNZH01000010">
    <property type="protein sequence ID" value="TDR41580.1"/>
    <property type="molecule type" value="Genomic_DNA"/>
</dbReference>
<evidence type="ECO:0008006" key="3">
    <source>
        <dbReference type="Google" id="ProtNLM"/>
    </source>
</evidence>
<dbReference type="SUPFAM" id="SSF52402">
    <property type="entry name" value="Adenine nucleotide alpha hydrolases-like"/>
    <property type="match status" value="1"/>
</dbReference>
<sequence>MYQDLLVYCRDPARWPIVMAYARCLLTPGAGLIVRLCDDCPVGTPACGSAVEDGVLLTQVARGHPVLAEALVQHSAWADAVLIDGLDDLTVWRGVVNDSARPCLVLPAHHGAEPRPPRHIGLGWNGSLQCRRALHAALPLLQDATRVVVFQAAGHAADADAACAYLGRHGVGTLRIDSAAEPADACTRLTELSRRYDLDLLVLGAFPHVRFSEWDGATTLARLLRSAEVPLLLAH</sequence>
<dbReference type="Proteomes" id="UP000295293">
    <property type="component" value="Unassembled WGS sequence"/>
</dbReference>
<keyword evidence="2" id="KW-1185">Reference proteome</keyword>
<accession>A0A4R6YTP9</accession>
<name>A0A4R6YTP9_9GAMM</name>
<evidence type="ECO:0000313" key="1">
    <source>
        <dbReference type="EMBL" id="TDR41580.1"/>
    </source>
</evidence>
<proteinExistence type="predicted"/>
<dbReference type="OrthoDB" id="9804721at2"/>
<comment type="caution">
    <text evidence="1">The sequence shown here is derived from an EMBL/GenBank/DDBJ whole genome shotgun (WGS) entry which is preliminary data.</text>
</comment>
<dbReference type="Gene3D" id="3.40.50.12370">
    <property type="match status" value="1"/>
</dbReference>
<reference evidence="1 2" key="1">
    <citation type="submission" date="2019-03" db="EMBL/GenBank/DDBJ databases">
        <title>Genomic Encyclopedia of Type Strains, Phase IV (KMG-IV): sequencing the most valuable type-strain genomes for metagenomic binning, comparative biology and taxonomic classification.</title>
        <authorList>
            <person name="Goeker M."/>
        </authorList>
    </citation>
    <scope>NUCLEOTIDE SEQUENCE [LARGE SCALE GENOMIC DNA]</scope>
    <source>
        <strain evidence="1 2">DSM 21667</strain>
    </source>
</reference>
<evidence type="ECO:0000313" key="2">
    <source>
        <dbReference type="Proteomes" id="UP000295293"/>
    </source>
</evidence>
<organism evidence="1 2">
    <name type="scientific">Tahibacter aquaticus</name>
    <dbReference type="NCBI Taxonomy" id="520092"/>
    <lineage>
        <taxon>Bacteria</taxon>
        <taxon>Pseudomonadati</taxon>
        <taxon>Pseudomonadota</taxon>
        <taxon>Gammaproteobacteria</taxon>
        <taxon>Lysobacterales</taxon>
        <taxon>Rhodanobacteraceae</taxon>
        <taxon>Tahibacter</taxon>
    </lineage>
</organism>
<dbReference type="AlphaFoldDB" id="A0A4R6YTP9"/>